<organism evidence="2">
    <name type="scientific">Mucor ambiguus</name>
    <dbReference type="NCBI Taxonomy" id="91626"/>
    <lineage>
        <taxon>Eukaryota</taxon>
        <taxon>Fungi</taxon>
        <taxon>Fungi incertae sedis</taxon>
        <taxon>Mucoromycota</taxon>
        <taxon>Mucoromycotina</taxon>
        <taxon>Mucoromycetes</taxon>
        <taxon>Mucorales</taxon>
        <taxon>Mucorineae</taxon>
        <taxon>Mucoraceae</taxon>
        <taxon>Mucor</taxon>
    </lineage>
</organism>
<protein>
    <submittedName>
        <fullName evidence="2">Uncharacterized protein</fullName>
    </submittedName>
</protein>
<dbReference type="EMBL" id="DF837450">
    <property type="protein sequence ID" value="GAN11869.1"/>
    <property type="molecule type" value="Genomic_DNA"/>
</dbReference>
<dbReference type="STRING" id="91626.A0A0C9MWW7"/>
<reference evidence="2" key="1">
    <citation type="submission" date="2014-09" db="EMBL/GenBank/DDBJ databases">
        <title>Draft genome sequence of an oleaginous Mucoromycotina fungus Mucor ambiguus NBRC6742.</title>
        <authorList>
            <person name="Takeda I."/>
            <person name="Yamane N."/>
            <person name="Morita T."/>
            <person name="Tamano K."/>
            <person name="Machida M."/>
            <person name="Baker S."/>
            <person name="Koike H."/>
        </authorList>
    </citation>
    <scope>NUCLEOTIDE SEQUENCE</scope>
    <source>
        <strain evidence="2">NBRC 6742</strain>
    </source>
</reference>
<evidence type="ECO:0000313" key="3">
    <source>
        <dbReference type="Proteomes" id="UP000053815"/>
    </source>
</evidence>
<feature type="compositionally biased region" description="Polar residues" evidence="1">
    <location>
        <begin position="1"/>
        <end position="19"/>
    </location>
</feature>
<dbReference type="OrthoDB" id="2279044at2759"/>
<sequence>MYSFTKGFTSFPTQSSPRTYSPPPCPSSKYTSSNTTSTPSTTILHNEVSKNQRALIPKLTTTIETLTSRISQLEETIRTHTSISEEQIITLTRNQQIIYDKLSSHIDSVSNTQIITTPTDPTLTNYPLNVASVPHDPQPSQLPSSTATNDANPNLPPPAIWPSTSSTQPIAPLQATPMDPQFAFQTLYVLIKKRLTSAHTRQQLRDIGLPSRLAVDVHHPASHILSITVRSKHFAQCQEALHDANLTTVPTFDPLDPTHLINPVEYIHYSICIRLVYLVA</sequence>
<keyword evidence="3" id="KW-1185">Reference proteome</keyword>
<gene>
    <name evidence="2" type="ORF">MAM1_1161d11488</name>
</gene>
<feature type="compositionally biased region" description="Low complexity" evidence="1">
    <location>
        <begin position="27"/>
        <end position="41"/>
    </location>
</feature>
<evidence type="ECO:0000256" key="1">
    <source>
        <dbReference type="SAM" id="MobiDB-lite"/>
    </source>
</evidence>
<feature type="region of interest" description="Disordered" evidence="1">
    <location>
        <begin position="1"/>
        <end position="41"/>
    </location>
</feature>
<dbReference type="Proteomes" id="UP000053815">
    <property type="component" value="Unassembled WGS sequence"/>
</dbReference>
<feature type="compositionally biased region" description="Polar residues" evidence="1">
    <location>
        <begin position="138"/>
        <end position="152"/>
    </location>
</feature>
<name>A0A0C9MWW7_9FUNG</name>
<accession>A0A0C9MWW7</accession>
<dbReference type="AlphaFoldDB" id="A0A0C9MWW7"/>
<evidence type="ECO:0000313" key="2">
    <source>
        <dbReference type="EMBL" id="GAN11869.1"/>
    </source>
</evidence>
<feature type="region of interest" description="Disordered" evidence="1">
    <location>
        <begin position="130"/>
        <end position="155"/>
    </location>
</feature>
<proteinExistence type="predicted"/>